<protein>
    <recommendedName>
        <fullName evidence="5">Cobalt transporter ApaG</fullName>
    </recommendedName>
</protein>
<dbReference type="InterPro" id="IPR002878">
    <property type="entry name" value="ChsH2_C"/>
</dbReference>
<organism evidence="3 4">
    <name type="scientific">Thermocladium modestius</name>
    <dbReference type="NCBI Taxonomy" id="62609"/>
    <lineage>
        <taxon>Archaea</taxon>
        <taxon>Thermoproteota</taxon>
        <taxon>Thermoprotei</taxon>
        <taxon>Thermoproteales</taxon>
        <taxon>Thermoproteaceae</taxon>
        <taxon>Thermocladium</taxon>
    </lineage>
</organism>
<feature type="domain" description="ChsH2 C-terminal OB-fold" evidence="1">
    <location>
        <begin position="66"/>
        <end position="127"/>
    </location>
</feature>
<gene>
    <name evidence="3" type="ORF">GCM10007981_00530</name>
</gene>
<evidence type="ECO:0000313" key="4">
    <source>
        <dbReference type="Proteomes" id="UP000610960"/>
    </source>
</evidence>
<feature type="domain" description="ChsH2 rubredoxin-like zinc ribbon" evidence="2">
    <location>
        <begin position="29"/>
        <end position="57"/>
    </location>
</feature>
<dbReference type="InterPro" id="IPR022002">
    <property type="entry name" value="ChsH2_Znr"/>
</dbReference>
<dbReference type="Pfam" id="PF12172">
    <property type="entry name" value="zf-ChsH2"/>
    <property type="match status" value="1"/>
</dbReference>
<dbReference type="Proteomes" id="UP000610960">
    <property type="component" value="Unassembled WGS sequence"/>
</dbReference>
<dbReference type="InterPro" id="IPR012340">
    <property type="entry name" value="NA-bd_OB-fold"/>
</dbReference>
<dbReference type="RefSeq" id="WP_188595484.1">
    <property type="nucleotide sequence ID" value="NZ_BMNL01000001.1"/>
</dbReference>
<dbReference type="Gene3D" id="2.40.50.140">
    <property type="entry name" value="Nucleic acid-binding proteins"/>
    <property type="match status" value="1"/>
</dbReference>
<reference evidence="3" key="1">
    <citation type="journal article" date="2014" name="Int. J. Syst. Evol. Microbiol.">
        <title>Complete genome sequence of Corynebacterium casei LMG S-19264T (=DSM 44701T), isolated from a smear-ripened cheese.</title>
        <authorList>
            <consortium name="US DOE Joint Genome Institute (JGI-PGF)"/>
            <person name="Walter F."/>
            <person name="Albersmeier A."/>
            <person name="Kalinowski J."/>
            <person name="Ruckert C."/>
        </authorList>
    </citation>
    <scope>NUCLEOTIDE SEQUENCE</scope>
    <source>
        <strain evidence="3">JCM 10088</strain>
    </source>
</reference>
<dbReference type="OrthoDB" id="9573at2157"/>
<evidence type="ECO:0008006" key="5">
    <source>
        <dbReference type="Google" id="ProtNLM"/>
    </source>
</evidence>
<keyword evidence="4" id="KW-1185">Reference proteome</keyword>
<evidence type="ECO:0000313" key="3">
    <source>
        <dbReference type="EMBL" id="GGP18924.1"/>
    </source>
</evidence>
<dbReference type="InterPro" id="IPR052513">
    <property type="entry name" value="Thioester_dehydratase-like"/>
</dbReference>
<sequence length="143" mass="16100">MSDTKYFREVMEIEEYEYTAGPIGTKFLEGLRNGKLVAGRCGKCGAIHIPPKGFCPVDFQQVTETVEIEPMGIVKTFAVIREDFNGNSLREPVVLAFIEFPGVSGGLLHYLKAERPSIGMKVKPKWRAERRGSINDIEYFEPL</sequence>
<reference evidence="3" key="2">
    <citation type="submission" date="2020-09" db="EMBL/GenBank/DDBJ databases">
        <authorList>
            <person name="Sun Q."/>
            <person name="Ohkuma M."/>
        </authorList>
    </citation>
    <scope>NUCLEOTIDE SEQUENCE</scope>
    <source>
        <strain evidence="3">JCM 10088</strain>
    </source>
</reference>
<dbReference type="Pfam" id="PF01796">
    <property type="entry name" value="OB_ChsH2_C"/>
    <property type="match status" value="1"/>
</dbReference>
<dbReference type="PANTHER" id="PTHR34075">
    <property type="entry name" value="BLR3430 PROTEIN"/>
    <property type="match status" value="1"/>
</dbReference>
<dbReference type="AlphaFoldDB" id="A0A830GV89"/>
<dbReference type="PANTHER" id="PTHR34075:SF4">
    <property type="entry name" value="DUF35 DOMAIN-CONTAINING PROTEIN"/>
    <property type="match status" value="1"/>
</dbReference>
<dbReference type="EMBL" id="BMNL01000001">
    <property type="protein sequence ID" value="GGP18924.1"/>
    <property type="molecule type" value="Genomic_DNA"/>
</dbReference>
<name>A0A830GV89_9CREN</name>
<proteinExistence type="predicted"/>
<comment type="caution">
    <text evidence="3">The sequence shown here is derived from an EMBL/GenBank/DDBJ whole genome shotgun (WGS) entry which is preliminary data.</text>
</comment>
<accession>A0A830GV89</accession>
<evidence type="ECO:0000259" key="2">
    <source>
        <dbReference type="Pfam" id="PF12172"/>
    </source>
</evidence>
<dbReference type="SUPFAM" id="SSF50249">
    <property type="entry name" value="Nucleic acid-binding proteins"/>
    <property type="match status" value="1"/>
</dbReference>
<dbReference type="Gene3D" id="6.10.30.10">
    <property type="match status" value="1"/>
</dbReference>
<evidence type="ECO:0000259" key="1">
    <source>
        <dbReference type="Pfam" id="PF01796"/>
    </source>
</evidence>